<dbReference type="RefSeq" id="XP_009226454.1">
    <property type="nucleotide sequence ID" value="XM_009228190.1"/>
</dbReference>
<reference evidence="2" key="4">
    <citation type="journal article" date="2015" name="G3 (Bethesda)">
        <title>Genome sequences of three phytopathogenic species of the Magnaporthaceae family of fungi.</title>
        <authorList>
            <person name="Okagaki L.H."/>
            <person name="Nunes C.C."/>
            <person name="Sailsbery J."/>
            <person name="Clay B."/>
            <person name="Brown D."/>
            <person name="John T."/>
            <person name="Oh Y."/>
            <person name="Young N."/>
            <person name="Fitzgerald M."/>
            <person name="Haas B.J."/>
            <person name="Zeng Q."/>
            <person name="Young S."/>
            <person name="Adiconis X."/>
            <person name="Fan L."/>
            <person name="Levin J.Z."/>
            <person name="Mitchell T.K."/>
            <person name="Okubara P.A."/>
            <person name="Farman M.L."/>
            <person name="Kohn L.M."/>
            <person name="Birren B."/>
            <person name="Ma L.-J."/>
            <person name="Dean R.A."/>
        </authorList>
    </citation>
    <scope>NUCLEOTIDE SEQUENCE</scope>
    <source>
        <strain evidence="2">R3-111a-1</strain>
    </source>
</reference>
<accession>J3P9Z4</accession>
<organism evidence="1">
    <name type="scientific">Gaeumannomyces tritici (strain R3-111a-1)</name>
    <name type="common">Wheat and barley take-all root rot fungus</name>
    <name type="synonym">Gaeumannomyces graminis var. tritici</name>
    <dbReference type="NCBI Taxonomy" id="644352"/>
    <lineage>
        <taxon>Eukaryota</taxon>
        <taxon>Fungi</taxon>
        <taxon>Dikarya</taxon>
        <taxon>Ascomycota</taxon>
        <taxon>Pezizomycotina</taxon>
        <taxon>Sordariomycetes</taxon>
        <taxon>Sordariomycetidae</taxon>
        <taxon>Magnaporthales</taxon>
        <taxon>Magnaporthaceae</taxon>
        <taxon>Gaeumannomyces</taxon>
    </lineage>
</organism>
<dbReference type="VEuPathDB" id="FungiDB:GGTG_10318"/>
<dbReference type="EnsemblFungi" id="EJT73480">
    <property type="protein sequence ID" value="EJT73480"/>
    <property type="gene ID" value="GGTG_10318"/>
</dbReference>
<proteinExistence type="predicted"/>
<dbReference type="EMBL" id="GL385399">
    <property type="protein sequence ID" value="EJT73480.1"/>
    <property type="molecule type" value="Genomic_DNA"/>
</dbReference>
<dbReference type="Proteomes" id="UP000006039">
    <property type="component" value="Unassembled WGS sequence"/>
</dbReference>
<name>J3P9Z4_GAET3</name>
<dbReference type="AlphaFoldDB" id="J3P9Z4"/>
<reference evidence="1" key="2">
    <citation type="submission" date="2010-07" db="EMBL/GenBank/DDBJ databases">
        <authorList>
            <consortium name="The Broad Institute Genome Sequencing Platform"/>
            <consortium name="Broad Institute Genome Sequencing Center for Infectious Disease"/>
            <person name="Ma L.-J."/>
            <person name="Dead R."/>
            <person name="Young S."/>
            <person name="Zeng Q."/>
            <person name="Koehrsen M."/>
            <person name="Alvarado L."/>
            <person name="Berlin A."/>
            <person name="Chapman S.B."/>
            <person name="Chen Z."/>
            <person name="Freedman E."/>
            <person name="Gellesch M."/>
            <person name="Goldberg J."/>
            <person name="Griggs A."/>
            <person name="Gujja S."/>
            <person name="Heilman E.R."/>
            <person name="Heiman D."/>
            <person name="Hepburn T."/>
            <person name="Howarth C."/>
            <person name="Jen D."/>
            <person name="Larson L."/>
            <person name="Mehta T."/>
            <person name="Neiman D."/>
            <person name="Pearson M."/>
            <person name="Roberts A."/>
            <person name="Saif S."/>
            <person name="Shea T."/>
            <person name="Shenoy N."/>
            <person name="Sisk P."/>
            <person name="Stolte C."/>
            <person name="Sykes S."/>
            <person name="Walk T."/>
            <person name="White J."/>
            <person name="Yandava C."/>
            <person name="Haas B."/>
            <person name="Nusbaum C."/>
            <person name="Birren B."/>
        </authorList>
    </citation>
    <scope>NUCLEOTIDE SEQUENCE</scope>
    <source>
        <strain evidence="1">R3-111a-1</strain>
    </source>
</reference>
<sequence length="141" mass="15022">MRSGWALGNMQGTGGSIPIATKRAAQLAQRRVGPRLVCGVCLVRRDRDGCASSSRRARLQCALQEKPACVAPPSNRFVISHELIYGRSRGRPGDVQPLFGSSWPCSAQLPAALLLEVPLSCSSAPPATLYNKIDKTAAQPP</sequence>
<gene>
    <name evidence="2" type="primary">20350776</name>
    <name evidence="1" type="ORF">GGTG_10318</name>
</gene>
<dbReference type="GeneID" id="20350776"/>
<evidence type="ECO:0000313" key="2">
    <source>
        <dbReference type="EnsemblFungi" id="EJT73480"/>
    </source>
</evidence>
<keyword evidence="3" id="KW-1185">Reference proteome</keyword>
<reference evidence="3" key="1">
    <citation type="submission" date="2010-07" db="EMBL/GenBank/DDBJ databases">
        <title>The genome sequence of Gaeumannomyces graminis var. tritici strain R3-111a-1.</title>
        <authorList>
            <consortium name="The Broad Institute Genome Sequencing Platform"/>
            <person name="Ma L.-J."/>
            <person name="Dead R."/>
            <person name="Young S."/>
            <person name="Zeng Q."/>
            <person name="Koehrsen M."/>
            <person name="Alvarado L."/>
            <person name="Berlin A."/>
            <person name="Chapman S.B."/>
            <person name="Chen Z."/>
            <person name="Freedman E."/>
            <person name="Gellesch M."/>
            <person name="Goldberg J."/>
            <person name="Griggs A."/>
            <person name="Gujja S."/>
            <person name="Heilman E.R."/>
            <person name="Heiman D."/>
            <person name="Hepburn T."/>
            <person name="Howarth C."/>
            <person name="Jen D."/>
            <person name="Larson L."/>
            <person name="Mehta T."/>
            <person name="Neiman D."/>
            <person name="Pearson M."/>
            <person name="Roberts A."/>
            <person name="Saif S."/>
            <person name="Shea T."/>
            <person name="Shenoy N."/>
            <person name="Sisk P."/>
            <person name="Stolte C."/>
            <person name="Sykes S."/>
            <person name="Walk T."/>
            <person name="White J."/>
            <person name="Yandava C."/>
            <person name="Haas B."/>
            <person name="Nusbaum C."/>
            <person name="Birren B."/>
        </authorList>
    </citation>
    <scope>NUCLEOTIDE SEQUENCE [LARGE SCALE GENOMIC DNA]</scope>
    <source>
        <strain evidence="3">R3-111a-1</strain>
    </source>
</reference>
<reference evidence="2" key="5">
    <citation type="submission" date="2018-04" db="UniProtKB">
        <authorList>
            <consortium name="EnsemblFungi"/>
        </authorList>
    </citation>
    <scope>IDENTIFICATION</scope>
    <source>
        <strain evidence="2">R3-111a-1</strain>
    </source>
</reference>
<evidence type="ECO:0000313" key="1">
    <source>
        <dbReference type="EMBL" id="EJT73480.1"/>
    </source>
</evidence>
<evidence type="ECO:0000313" key="3">
    <source>
        <dbReference type="Proteomes" id="UP000006039"/>
    </source>
</evidence>
<dbReference type="HOGENOM" id="CLU_1825408_0_0_1"/>
<reference evidence="1" key="3">
    <citation type="submission" date="2010-09" db="EMBL/GenBank/DDBJ databases">
        <title>Annotation of Gaeumannomyces graminis var. tritici R3-111a-1.</title>
        <authorList>
            <consortium name="The Broad Institute Genome Sequencing Platform"/>
            <person name="Ma L.-J."/>
            <person name="Dead R."/>
            <person name="Young S.K."/>
            <person name="Zeng Q."/>
            <person name="Gargeya S."/>
            <person name="Fitzgerald M."/>
            <person name="Haas B."/>
            <person name="Abouelleil A."/>
            <person name="Alvarado L."/>
            <person name="Arachchi H.M."/>
            <person name="Berlin A."/>
            <person name="Brown A."/>
            <person name="Chapman S.B."/>
            <person name="Chen Z."/>
            <person name="Dunbar C."/>
            <person name="Freedman E."/>
            <person name="Gearin G."/>
            <person name="Gellesch M."/>
            <person name="Goldberg J."/>
            <person name="Griggs A."/>
            <person name="Gujja S."/>
            <person name="Heiman D."/>
            <person name="Howarth C."/>
            <person name="Larson L."/>
            <person name="Lui A."/>
            <person name="MacDonald P.J.P."/>
            <person name="Mehta T."/>
            <person name="Montmayeur A."/>
            <person name="Murphy C."/>
            <person name="Neiman D."/>
            <person name="Pearson M."/>
            <person name="Priest M."/>
            <person name="Roberts A."/>
            <person name="Saif S."/>
            <person name="Shea T."/>
            <person name="Shenoy N."/>
            <person name="Sisk P."/>
            <person name="Stolte C."/>
            <person name="Sykes S."/>
            <person name="Yandava C."/>
            <person name="Wortman J."/>
            <person name="Nusbaum C."/>
            <person name="Birren B."/>
        </authorList>
    </citation>
    <scope>NUCLEOTIDE SEQUENCE</scope>
    <source>
        <strain evidence="1">R3-111a-1</strain>
    </source>
</reference>
<protein>
    <submittedName>
        <fullName evidence="1 2">Uncharacterized protein</fullName>
    </submittedName>
</protein>